<dbReference type="RefSeq" id="WP_330108569.1">
    <property type="nucleotide sequence ID" value="NZ_JAZDQT010000002.1"/>
</dbReference>
<dbReference type="Proteomes" id="UP001336835">
    <property type="component" value="Unassembled WGS sequence"/>
</dbReference>
<reference evidence="1 2" key="1">
    <citation type="submission" date="2024-01" db="EMBL/GenBank/DDBJ databases">
        <title>Pedobacter sp. nov., isolated from fresh soil.</title>
        <authorList>
            <person name="Le N.T.T."/>
        </authorList>
    </citation>
    <scope>NUCLEOTIDE SEQUENCE [LARGE SCALE GENOMIC DNA]</scope>
    <source>
        <strain evidence="1 2">KR3-3</strain>
    </source>
</reference>
<comment type="caution">
    <text evidence="1">The sequence shown here is derived from an EMBL/GenBank/DDBJ whole genome shotgun (WGS) entry which is preliminary data.</text>
</comment>
<protein>
    <recommendedName>
        <fullName evidence="3">Cyclophilin-like domain-containing protein</fullName>
    </recommendedName>
</protein>
<name>A0ABU7I9V2_9SPHI</name>
<evidence type="ECO:0000313" key="1">
    <source>
        <dbReference type="EMBL" id="MEE1946262.1"/>
    </source>
</evidence>
<proteinExistence type="predicted"/>
<accession>A0ABU7I9V2</accession>
<gene>
    <name evidence="1" type="ORF">VRU48_14150</name>
</gene>
<organism evidence="1 2">
    <name type="scientific">Pedobacter albus</name>
    <dbReference type="NCBI Taxonomy" id="3113905"/>
    <lineage>
        <taxon>Bacteria</taxon>
        <taxon>Pseudomonadati</taxon>
        <taxon>Bacteroidota</taxon>
        <taxon>Sphingobacteriia</taxon>
        <taxon>Sphingobacteriales</taxon>
        <taxon>Sphingobacteriaceae</taxon>
        <taxon>Pedobacter</taxon>
    </lineage>
</organism>
<evidence type="ECO:0008006" key="3">
    <source>
        <dbReference type="Google" id="ProtNLM"/>
    </source>
</evidence>
<keyword evidence="2" id="KW-1185">Reference proteome</keyword>
<evidence type="ECO:0000313" key="2">
    <source>
        <dbReference type="Proteomes" id="UP001336835"/>
    </source>
</evidence>
<dbReference type="EMBL" id="JAZDQT010000002">
    <property type="protein sequence ID" value="MEE1946262.1"/>
    <property type="molecule type" value="Genomic_DNA"/>
</dbReference>
<dbReference type="PROSITE" id="PS51257">
    <property type="entry name" value="PROKAR_LIPOPROTEIN"/>
    <property type="match status" value="1"/>
</dbReference>
<sequence>MRNKITFFGAICLGLALLGCGNTESRPLSIRFSADSTAIVISDIGETGLFRLKTNLEKDTAYQQLVSVLQTPAEDDSTGMETDWPGKLRMQGDSLWFVPANPFVKGKNYLVETMLNTQFASGGDIVRAKVGHTVKPQQQILVR</sequence>